<keyword evidence="7" id="KW-1185">Reference proteome</keyword>
<evidence type="ECO:0000256" key="3">
    <source>
        <dbReference type="ARBA" id="ARBA00023163"/>
    </source>
</evidence>
<gene>
    <name evidence="6" type="ORF">EV686_11423</name>
</gene>
<dbReference type="OrthoDB" id="9809338at2"/>
<dbReference type="RefSeq" id="WP_132478255.1">
    <property type="nucleotide sequence ID" value="NZ_JBHRVM010000001.1"/>
</dbReference>
<dbReference type="InterPro" id="IPR009057">
    <property type="entry name" value="Homeodomain-like_sf"/>
</dbReference>
<feature type="compositionally biased region" description="Basic residues" evidence="4">
    <location>
        <begin position="1"/>
        <end position="10"/>
    </location>
</feature>
<evidence type="ECO:0000313" key="6">
    <source>
        <dbReference type="EMBL" id="TCU92586.1"/>
    </source>
</evidence>
<dbReference type="PANTHER" id="PTHR43280">
    <property type="entry name" value="ARAC-FAMILY TRANSCRIPTIONAL REGULATOR"/>
    <property type="match status" value="1"/>
</dbReference>
<evidence type="ECO:0000259" key="5">
    <source>
        <dbReference type="PROSITE" id="PS01124"/>
    </source>
</evidence>
<dbReference type="Pfam" id="PF12833">
    <property type="entry name" value="HTH_18"/>
    <property type="match status" value="1"/>
</dbReference>
<name>A0A4R3ULL1_9BURK</name>
<dbReference type="EMBL" id="SMBX01000014">
    <property type="protein sequence ID" value="TCU92586.1"/>
    <property type="molecule type" value="Genomic_DNA"/>
</dbReference>
<evidence type="ECO:0000313" key="7">
    <source>
        <dbReference type="Proteomes" id="UP000294692"/>
    </source>
</evidence>
<dbReference type="PROSITE" id="PS01124">
    <property type="entry name" value="HTH_ARAC_FAMILY_2"/>
    <property type="match status" value="1"/>
</dbReference>
<feature type="domain" description="HTH araC/xylS-type" evidence="5">
    <location>
        <begin position="33"/>
        <end position="131"/>
    </location>
</feature>
<evidence type="ECO:0000256" key="2">
    <source>
        <dbReference type="ARBA" id="ARBA00023125"/>
    </source>
</evidence>
<comment type="caution">
    <text evidence="6">The sequence shown here is derived from an EMBL/GenBank/DDBJ whole genome shotgun (WGS) entry which is preliminary data.</text>
</comment>
<dbReference type="SUPFAM" id="SSF46689">
    <property type="entry name" value="Homeodomain-like"/>
    <property type="match status" value="1"/>
</dbReference>
<evidence type="ECO:0000256" key="4">
    <source>
        <dbReference type="SAM" id="MobiDB-lite"/>
    </source>
</evidence>
<dbReference type="InterPro" id="IPR018062">
    <property type="entry name" value="HTH_AraC-typ_CS"/>
</dbReference>
<accession>A0A4R3ULL1</accession>
<keyword evidence="1" id="KW-0805">Transcription regulation</keyword>
<dbReference type="Gene3D" id="1.10.10.60">
    <property type="entry name" value="Homeodomain-like"/>
    <property type="match status" value="1"/>
</dbReference>
<dbReference type="GO" id="GO:0003700">
    <property type="term" value="F:DNA-binding transcription factor activity"/>
    <property type="evidence" value="ECO:0007669"/>
    <property type="project" value="InterPro"/>
</dbReference>
<sequence>MPAKRRRLMAKRGDKNSDDADTVVSGSGQDTIRLILQCIERHMSDAGLEQRIASEVNMDRDGLSLLIEQTFGQTLEAYILQERMRAAQRMLLESSASIAAIARAVGYPSTSAFTSIFRKQLRMAPTTFRKTAPLEKLTSSAGGMLRWG</sequence>
<protein>
    <submittedName>
        <fullName evidence="6">Helix-turn-helix protein</fullName>
    </submittedName>
</protein>
<keyword evidence="2" id="KW-0238">DNA-binding</keyword>
<dbReference type="PANTHER" id="PTHR43280:SF27">
    <property type="entry name" value="TRANSCRIPTIONAL REGULATOR MTLR"/>
    <property type="match status" value="1"/>
</dbReference>
<feature type="region of interest" description="Disordered" evidence="4">
    <location>
        <begin position="1"/>
        <end position="24"/>
    </location>
</feature>
<dbReference type="AlphaFoldDB" id="A0A4R3ULL1"/>
<evidence type="ECO:0000256" key="1">
    <source>
        <dbReference type="ARBA" id="ARBA00023015"/>
    </source>
</evidence>
<reference evidence="6 7" key="1">
    <citation type="submission" date="2019-03" db="EMBL/GenBank/DDBJ databases">
        <title>Genomic Encyclopedia of Type Strains, Phase IV (KMG-IV): sequencing the most valuable type-strain genomes for metagenomic binning, comparative biology and taxonomic classification.</title>
        <authorList>
            <person name="Goeker M."/>
        </authorList>
    </citation>
    <scope>NUCLEOTIDE SEQUENCE [LARGE SCALE GENOMIC DNA]</scope>
    <source>
        <strain evidence="6 7">DSM 100048</strain>
    </source>
</reference>
<dbReference type="SMART" id="SM00342">
    <property type="entry name" value="HTH_ARAC"/>
    <property type="match status" value="1"/>
</dbReference>
<organism evidence="6 7">
    <name type="scientific">Paracandidimonas soli</name>
    <dbReference type="NCBI Taxonomy" id="1917182"/>
    <lineage>
        <taxon>Bacteria</taxon>
        <taxon>Pseudomonadati</taxon>
        <taxon>Pseudomonadota</taxon>
        <taxon>Betaproteobacteria</taxon>
        <taxon>Burkholderiales</taxon>
        <taxon>Alcaligenaceae</taxon>
        <taxon>Paracandidimonas</taxon>
    </lineage>
</organism>
<dbReference type="PROSITE" id="PS00041">
    <property type="entry name" value="HTH_ARAC_FAMILY_1"/>
    <property type="match status" value="1"/>
</dbReference>
<proteinExistence type="predicted"/>
<keyword evidence="3" id="KW-0804">Transcription</keyword>
<dbReference type="Proteomes" id="UP000294692">
    <property type="component" value="Unassembled WGS sequence"/>
</dbReference>
<dbReference type="GO" id="GO:0043565">
    <property type="term" value="F:sequence-specific DNA binding"/>
    <property type="evidence" value="ECO:0007669"/>
    <property type="project" value="InterPro"/>
</dbReference>
<dbReference type="InterPro" id="IPR018060">
    <property type="entry name" value="HTH_AraC"/>
</dbReference>